<comment type="similarity">
    <text evidence="6">Belongs to the major facilitator superfamily. Spinster (TC 2.A.1.49) family.</text>
</comment>
<feature type="transmembrane region" description="Helical" evidence="8">
    <location>
        <begin position="542"/>
        <end position="566"/>
    </location>
</feature>
<keyword evidence="3 8" id="KW-0812">Transmembrane</keyword>
<dbReference type="Proteomes" id="UP001491310">
    <property type="component" value="Unassembled WGS sequence"/>
</dbReference>
<organism evidence="10 11">
    <name type="scientific">Coccomyxa subellipsoidea</name>
    <dbReference type="NCBI Taxonomy" id="248742"/>
    <lineage>
        <taxon>Eukaryota</taxon>
        <taxon>Viridiplantae</taxon>
        <taxon>Chlorophyta</taxon>
        <taxon>core chlorophytes</taxon>
        <taxon>Trebouxiophyceae</taxon>
        <taxon>Trebouxiophyceae incertae sedis</taxon>
        <taxon>Coccomyxaceae</taxon>
        <taxon>Coccomyxa</taxon>
    </lineage>
</organism>
<evidence type="ECO:0000256" key="6">
    <source>
        <dbReference type="ARBA" id="ARBA00024338"/>
    </source>
</evidence>
<feature type="region of interest" description="Disordered" evidence="7">
    <location>
        <begin position="596"/>
        <end position="633"/>
    </location>
</feature>
<evidence type="ECO:0000256" key="7">
    <source>
        <dbReference type="SAM" id="MobiDB-lite"/>
    </source>
</evidence>
<evidence type="ECO:0000256" key="4">
    <source>
        <dbReference type="ARBA" id="ARBA00022989"/>
    </source>
</evidence>
<dbReference type="InterPro" id="IPR044770">
    <property type="entry name" value="MFS_spinster-like"/>
</dbReference>
<feature type="domain" description="Major facilitator superfamily (MFS) profile" evidence="9">
    <location>
        <begin position="158"/>
        <end position="570"/>
    </location>
</feature>
<evidence type="ECO:0000256" key="5">
    <source>
        <dbReference type="ARBA" id="ARBA00023136"/>
    </source>
</evidence>
<evidence type="ECO:0000256" key="1">
    <source>
        <dbReference type="ARBA" id="ARBA00004141"/>
    </source>
</evidence>
<feature type="compositionally biased region" description="Basic and acidic residues" evidence="7">
    <location>
        <begin position="1"/>
        <end position="12"/>
    </location>
</feature>
<sequence>MGSGSRPDDSSKLPEIASPSSLEVDVDTLEDVAFLDSPRNFTGSHEPVADDLEAAQSSPVNGSTSHLWPPRGAALELTPPRLARHHSTGGLASPASMSPPETPPRARMRGATEGGTEATKLLLPLGPLSAASSADLTMRELVSPRTGHPIPRLKRYYMVAIFTLTASLLYADQNLMAPNLTAIAEEFGFNEEEKVRYLGGYVAAAFFAVGAPAALLIGYLCDKYNRRNLLFIVVLLGEGPCLATFFVKRYWQLLLLRIMTGVSVGGTFPLVFSLVGDLFYVTQRANVAAGVQVATGVGFAAGQAIAGFVGPHAGWRWPFVIVALPAIAAAFLMVLTTKEPERGATEDALKDLYAVEGFIYDEKIDVKKLGLLARSGSTLGAVLQGMPGSLPWGVLLTFLNDFLSQRKGMSIANATWVMTIWGLGGGVGVIGGGAIGQWLHNRRRAYMPLFVGACVAAAAFPIWFLINADVGRLPLPISFIAGFLGGALASPPGPNARAILLNVNEPETRGVALALQTVLDDLGKGLGPLLVSLMVSAWGAQAAFNVAIAGWIPCGVIFACIALFLAKEEDALQVRLRNKVSLRTVRILDREDALTPSRLNRHEAGGPQTPRHTPRPPSRGEYQLAALTGRPKT</sequence>
<dbReference type="PANTHER" id="PTHR23505:SF79">
    <property type="entry name" value="PROTEIN SPINSTER"/>
    <property type="match status" value="1"/>
</dbReference>
<proteinExistence type="inferred from homology"/>
<feature type="transmembrane region" description="Helical" evidence="8">
    <location>
        <begin position="253"/>
        <end position="275"/>
    </location>
</feature>
<evidence type="ECO:0000256" key="2">
    <source>
        <dbReference type="ARBA" id="ARBA00022448"/>
    </source>
</evidence>
<gene>
    <name evidence="10" type="ORF">WJX75_007415</name>
</gene>
<accession>A0ABR2YJN7</accession>
<keyword evidence="11" id="KW-1185">Reference proteome</keyword>
<dbReference type="InterPro" id="IPR011701">
    <property type="entry name" value="MFS"/>
</dbReference>
<feature type="transmembrane region" description="Helical" evidence="8">
    <location>
        <begin position="445"/>
        <end position="466"/>
    </location>
</feature>
<dbReference type="EMBL" id="JALJOT010000010">
    <property type="protein sequence ID" value="KAK9906752.1"/>
    <property type="molecule type" value="Genomic_DNA"/>
</dbReference>
<protein>
    <recommendedName>
        <fullName evidence="9">Major facilitator superfamily (MFS) profile domain-containing protein</fullName>
    </recommendedName>
</protein>
<feature type="transmembrane region" description="Helical" evidence="8">
    <location>
        <begin position="315"/>
        <end position="335"/>
    </location>
</feature>
<evidence type="ECO:0000259" key="9">
    <source>
        <dbReference type="PROSITE" id="PS50850"/>
    </source>
</evidence>
<dbReference type="SUPFAM" id="SSF103473">
    <property type="entry name" value="MFS general substrate transporter"/>
    <property type="match status" value="1"/>
</dbReference>
<comment type="caution">
    <text evidence="10">The sequence shown here is derived from an EMBL/GenBank/DDBJ whole genome shotgun (WGS) entry which is preliminary data.</text>
</comment>
<feature type="transmembrane region" description="Helical" evidence="8">
    <location>
        <begin position="416"/>
        <end position="439"/>
    </location>
</feature>
<feature type="transmembrane region" description="Helical" evidence="8">
    <location>
        <begin position="228"/>
        <end position="247"/>
    </location>
</feature>
<feature type="transmembrane region" description="Helical" evidence="8">
    <location>
        <begin position="287"/>
        <end position="309"/>
    </location>
</feature>
<evidence type="ECO:0000256" key="8">
    <source>
        <dbReference type="SAM" id="Phobius"/>
    </source>
</evidence>
<keyword evidence="5 8" id="KW-0472">Membrane</keyword>
<evidence type="ECO:0000256" key="3">
    <source>
        <dbReference type="ARBA" id="ARBA00022692"/>
    </source>
</evidence>
<dbReference type="PROSITE" id="PS50850">
    <property type="entry name" value="MFS"/>
    <property type="match status" value="1"/>
</dbReference>
<feature type="region of interest" description="Disordered" evidence="7">
    <location>
        <begin position="1"/>
        <end position="113"/>
    </location>
</feature>
<dbReference type="InterPro" id="IPR020846">
    <property type="entry name" value="MFS_dom"/>
</dbReference>
<dbReference type="Pfam" id="PF07690">
    <property type="entry name" value="MFS_1"/>
    <property type="match status" value="1"/>
</dbReference>
<keyword evidence="4 8" id="KW-1133">Transmembrane helix</keyword>
<reference evidence="10 11" key="1">
    <citation type="journal article" date="2024" name="Nat. Commun.">
        <title>Phylogenomics reveals the evolutionary origins of lichenization in chlorophyte algae.</title>
        <authorList>
            <person name="Puginier C."/>
            <person name="Libourel C."/>
            <person name="Otte J."/>
            <person name="Skaloud P."/>
            <person name="Haon M."/>
            <person name="Grisel S."/>
            <person name="Petersen M."/>
            <person name="Berrin J.G."/>
            <person name="Delaux P.M."/>
            <person name="Dal Grande F."/>
            <person name="Keller J."/>
        </authorList>
    </citation>
    <scope>NUCLEOTIDE SEQUENCE [LARGE SCALE GENOMIC DNA]</scope>
    <source>
        <strain evidence="10 11">SAG 216-7</strain>
    </source>
</reference>
<dbReference type="InterPro" id="IPR036259">
    <property type="entry name" value="MFS_trans_sf"/>
</dbReference>
<keyword evidence="2" id="KW-0813">Transport</keyword>
<dbReference type="PANTHER" id="PTHR23505">
    <property type="entry name" value="SPINSTER"/>
    <property type="match status" value="1"/>
</dbReference>
<evidence type="ECO:0000313" key="11">
    <source>
        <dbReference type="Proteomes" id="UP001491310"/>
    </source>
</evidence>
<dbReference type="Gene3D" id="1.20.1250.20">
    <property type="entry name" value="MFS general substrate transporter like domains"/>
    <property type="match status" value="2"/>
</dbReference>
<feature type="compositionally biased region" description="Polar residues" evidence="7">
    <location>
        <begin position="55"/>
        <end position="66"/>
    </location>
</feature>
<evidence type="ECO:0000313" key="10">
    <source>
        <dbReference type="EMBL" id="KAK9906752.1"/>
    </source>
</evidence>
<name>A0ABR2YJN7_9CHLO</name>
<feature type="transmembrane region" description="Helical" evidence="8">
    <location>
        <begin position="198"/>
        <end position="221"/>
    </location>
</feature>
<comment type="subcellular location">
    <subcellularLocation>
        <location evidence="1">Membrane</location>
        <topology evidence="1">Multi-pass membrane protein</topology>
    </subcellularLocation>
</comment>